<dbReference type="InterPro" id="IPR002054">
    <property type="entry name" value="DNA-dir_DNA_pol_X"/>
</dbReference>
<evidence type="ECO:0000256" key="17">
    <source>
        <dbReference type="ARBA" id="ARBA00035726"/>
    </source>
</evidence>
<dbReference type="InterPro" id="IPR002008">
    <property type="entry name" value="DNA_pol_X_beta-like"/>
</dbReference>
<keyword evidence="11" id="KW-0227">DNA damage</keyword>
<evidence type="ECO:0000313" key="26">
    <source>
        <dbReference type="Proteomes" id="UP000297597"/>
    </source>
</evidence>
<dbReference type="InterPro" id="IPR043519">
    <property type="entry name" value="NT_sf"/>
</dbReference>
<evidence type="ECO:0000256" key="20">
    <source>
        <dbReference type="ARBA" id="ARBA00045548"/>
    </source>
</evidence>
<comment type="catalytic activity">
    <reaction evidence="18">
        <text>2'-deoxyribonucleotide-(2'-deoxyribose 5'-phosphate)-2'-deoxyribonucleotide-DNA = a 3'-end 2'-deoxyribonucleotide-(2,3-dehydro-2,3-deoxyribose 5'-phosphate)-DNA + a 5'-end 5'-phospho-2'-deoxyribonucleoside-DNA + H(+)</text>
        <dbReference type="Rhea" id="RHEA:66592"/>
        <dbReference type="Rhea" id="RHEA-COMP:13180"/>
        <dbReference type="Rhea" id="RHEA-COMP:16897"/>
        <dbReference type="Rhea" id="RHEA-COMP:17067"/>
        <dbReference type="ChEBI" id="CHEBI:15378"/>
        <dbReference type="ChEBI" id="CHEBI:136412"/>
        <dbReference type="ChEBI" id="CHEBI:157695"/>
        <dbReference type="ChEBI" id="CHEBI:167181"/>
        <dbReference type="EC" id="4.2.99.18"/>
    </reaction>
</comment>
<dbReference type="Pfam" id="PF14791">
    <property type="entry name" value="DNA_pol_B_thumb"/>
    <property type="match status" value="1"/>
</dbReference>
<evidence type="ECO:0000256" key="7">
    <source>
        <dbReference type="ARBA" id="ARBA00022634"/>
    </source>
</evidence>
<dbReference type="OrthoDB" id="9808747at2"/>
<evidence type="ECO:0000256" key="16">
    <source>
        <dbReference type="ARBA" id="ARBA00035717"/>
    </source>
</evidence>
<comment type="subcellular location">
    <subcellularLocation>
        <location evidence="2">Cytoplasm</location>
    </subcellularLocation>
</comment>
<dbReference type="SUPFAM" id="SSF89550">
    <property type="entry name" value="PHP domain-like"/>
    <property type="match status" value="1"/>
</dbReference>
<dbReference type="CDD" id="cd07436">
    <property type="entry name" value="PHP_PolX"/>
    <property type="match status" value="1"/>
</dbReference>
<dbReference type="Gene3D" id="3.30.210.10">
    <property type="entry name" value="DNA polymerase, thumb domain"/>
    <property type="match status" value="1"/>
</dbReference>
<dbReference type="PIRSF" id="PIRSF005047">
    <property type="entry name" value="UCP005047_YshC"/>
    <property type="match status" value="1"/>
</dbReference>
<comment type="catalytic activity">
    <reaction evidence="21">
        <text>DNA(n) + a 2'-deoxyribonucleoside 5'-triphosphate = DNA(n+1) + diphosphate</text>
        <dbReference type="Rhea" id="RHEA:22508"/>
        <dbReference type="Rhea" id="RHEA-COMP:17339"/>
        <dbReference type="Rhea" id="RHEA-COMP:17340"/>
        <dbReference type="ChEBI" id="CHEBI:33019"/>
        <dbReference type="ChEBI" id="CHEBI:61560"/>
        <dbReference type="ChEBI" id="CHEBI:173112"/>
        <dbReference type="EC" id="2.7.7.7"/>
    </reaction>
</comment>
<keyword evidence="7" id="KW-0237">DNA synthesis</keyword>
<keyword evidence="12" id="KW-0832">Ubl conjugation</keyword>
<dbReference type="InterPro" id="IPR029398">
    <property type="entry name" value="PolB_thumb"/>
</dbReference>
<keyword evidence="26" id="KW-1185">Reference proteome</keyword>
<feature type="domain" description="Helix-hairpin-helix DNA-binding motif class 1" evidence="22">
    <location>
        <begin position="126"/>
        <end position="145"/>
    </location>
</feature>
<dbReference type="Gene3D" id="1.10.150.110">
    <property type="entry name" value="DNA polymerase beta, N-terminal domain-like"/>
    <property type="match status" value="1"/>
</dbReference>
<evidence type="ECO:0000259" key="24">
    <source>
        <dbReference type="SMART" id="SM00483"/>
    </source>
</evidence>
<dbReference type="GO" id="GO:0140078">
    <property type="term" value="F:class I DNA-(apurinic or apyrimidinic site) endonuclease activity"/>
    <property type="evidence" value="ECO:0007669"/>
    <property type="project" value="UniProtKB-EC"/>
</dbReference>
<dbReference type="NCBIfam" id="NF005928">
    <property type="entry name" value="PRK07945.1"/>
    <property type="match status" value="1"/>
</dbReference>
<dbReference type="EC" id="4.2.99.18" evidence="4"/>
<evidence type="ECO:0000256" key="3">
    <source>
        <dbReference type="ARBA" id="ARBA00012417"/>
    </source>
</evidence>
<keyword evidence="25" id="KW-0378">Hydrolase</keyword>
<dbReference type="Gene3D" id="3.30.460.10">
    <property type="entry name" value="Beta Polymerase, domain 2"/>
    <property type="match status" value="1"/>
</dbReference>
<dbReference type="SUPFAM" id="SSF47781">
    <property type="entry name" value="RuvA domain 2-like"/>
    <property type="match status" value="1"/>
</dbReference>
<keyword evidence="14" id="KW-0915">Sodium</keyword>
<dbReference type="PANTHER" id="PTHR36928">
    <property type="entry name" value="PHOSPHATASE YCDX-RELATED"/>
    <property type="match status" value="1"/>
</dbReference>
<proteinExistence type="predicted"/>
<dbReference type="Gene3D" id="1.10.150.20">
    <property type="entry name" value="5' to 3' exonuclease, C-terminal subdomain"/>
    <property type="match status" value="1"/>
</dbReference>
<dbReference type="InterPro" id="IPR003583">
    <property type="entry name" value="Hlx-hairpin-Hlx_DNA-bd_motif"/>
</dbReference>
<gene>
    <name evidence="25" type="primary">polX</name>
    <name evidence="25" type="ORF">Pmgp_01913</name>
</gene>
<dbReference type="Pfam" id="PF14716">
    <property type="entry name" value="HHH_8"/>
    <property type="match status" value="1"/>
</dbReference>
<dbReference type="FunFam" id="3.20.20.140:FF:000047">
    <property type="entry name" value="PHP domain-containing protein"/>
    <property type="match status" value="1"/>
</dbReference>
<dbReference type="GO" id="GO:0006281">
    <property type="term" value="P:DNA repair"/>
    <property type="evidence" value="ECO:0007669"/>
    <property type="project" value="UniProtKB-KW"/>
</dbReference>
<dbReference type="AlphaFoldDB" id="A0A4Y7RQ99"/>
<evidence type="ECO:0000256" key="12">
    <source>
        <dbReference type="ARBA" id="ARBA00022843"/>
    </source>
</evidence>
<evidence type="ECO:0000259" key="23">
    <source>
        <dbReference type="SMART" id="SM00481"/>
    </source>
</evidence>
<keyword evidence="13" id="KW-0239">DNA-directed DNA polymerase</keyword>
<dbReference type="InterPro" id="IPR004013">
    <property type="entry name" value="PHP_dom"/>
</dbReference>
<evidence type="ECO:0000256" key="8">
    <source>
        <dbReference type="ARBA" id="ARBA00022679"/>
    </source>
</evidence>
<dbReference type="GO" id="GO:0003677">
    <property type="term" value="F:DNA binding"/>
    <property type="evidence" value="ECO:0007669"/>
    <property type="project" value="InterPro"/>
</dbReference>
<evidence type="ECO:0000256" key="13">
    <source>
        <dbReference type="ARBA" id="ARBA00022932"/>
    </source>
</evidence>
<comment type="catalytic activity">
    <reaction evidence="19">
        <text>a 5'-end 2'-deoxyribose-2'-deoxyribonucleotide-DNA = (2E,4S)-4-hydroxypenten-2-al-5-phosphate + a 5'-end 5'-phospho-2'-deoxyribonucleoside-DNA + H(+)</text>
        <dbReference type="Rhea" id="RHEA:76255"/>
        <dbReference type="Rhea" id="RHEA-COMP:13180"/>
        <dbReference type="Rhea" id="RHEA-COMP:18657"/>
        <dbReference type="ChEBI" id="CHEBI:15378"/>
        <dbReference type="ChEBI" id="CHEBI:136412"/>
        <dbReference type="ChEBI" id="CHEBI:195194"/>
        <dbReference type="ChEBI" id="CHEBI:195195"/>
    </reaction>
</comment>
<dbReference type="InterPro" id="IPR037160">
    <property type="entry name" value="DNA_Pol_thumb_sf"/>
</dbReference>
<keyword evidence="9" id="KW-0548">Nucleotidyltransferase</keyword>
<dbReference type="InterPro" id="IPR016195">
    <property type="entry name" value="Pol/histidinol_Pase-like"/>
</dbReference>
<dbReference type="NCBIfam" id="NF006375">
    <property type="entry name" value="PRK08609.1"/>
    <property type="match status" value="1"/>
</dbReference>
<sequence length="567" mass="62762">MKNEEVAWVFHELADLLEFKGEDFFKIRAYRNACKILAGLDEPLEEIRRRGGLAKIPGIGKNIAAKIEELLATGRLKKMEELLKEIPPGILEIMSLPGIGPKRAGLLLSSLGISSLDELLGAAKQGRVRGLPGMGGKVEKDIIKYIEMREDRRERVLLVTARDLAGEFTSFIKKLPGVAGVDAGGSVRRWRESAGDVDLVVAAADPRRVIEAAAGCPLVSEVLEVNENRVRLQVHWGIEVDLQVVPENQFALALFLNTGSRAHLQRLASLPAAAGINFDPSALPSSEFFSNEREIYARLGLPFIPPELREDRGEVEAALADRLPRLVELGDIKGDLHMHTTWSDGVCTIEQVAARAREKGYEYIALTDHSQSLKIARGLSLERLKEQHRQIRSLNEKMDDIQLLTGIEVDILPKGGLDCPDEILKEADLVVASVHSAFKQDRETMTARIISAVENKNVDIIGHLTGRLIAHREAYAVDVERVLEAAASCGTILEINSSPDRLDLNDQNAARARELGIKMAVNTDAHDLKRMEEMVYGVSVARRAWLEPDDVVNTMPVEKLVKFLRNR</sequence>
<evidence type="ECO:0000256" key="21">
    <source>
        <dbReference type="ARBA" id="ARBA00049244"/>
    </source>
</evidence>
<keyword evidence="8" id="KW-0808">Transferase</keyword>
<dbReference type="SMART" id="SM00481">
    <property type="entry name" value="POLIIIAc"/>
    <property type="match status" value="1"/>
</dbReference>
<evidence type="ECO:0000256" key="14">
    <source>
        <dbReference type="ARBA" id="ARBA00023053"/>
    </source>
</evidence>
<evidence type="ECO:0000256" key="4">
    <source>
        <dbReference type="ARBA" id="ARBA00012720"/>
    </source>
</evidence>
<dbReference type="Proteomes" id="UP000297597">
    <property type="component" value="Unassembled WGS sequence"/>
</dbReference>
<dbReference type="RefSeq" id="WP_134213760.1">
    <property type="nucleotide sequence ID" value="NZ_QFFZ01000018.1"/>
</dbReference>
<evidence type="ECO:0000256" key="19">
    <source>
        <dbReference type="ARBA" id="ARBA00044678"/>
    </source>
</evidence>
<evidence type="ECO:0000259" key="22">
    <source>
        <dbReference type="SMART" id="SM00278"/>
    </source>
</evidence>
<dbReference type="InterPro" id="IPR047967">
    <property type="entry name" value="PolX_PHP"/>
</dbReference>
<feature type="domain" description="Helix-hairpin-helix DNA-binding motif class 1" evidence="22">
    <location>
        <begin position="51"/>
        <end position="70"/>
    </location>
</feature>
<feature type="domain" description="DNA-directed DNA polymerase X" evidence="24">
    <location>
        <begin position="1"/>
        <end position="310"/>
    </location>
</feature>
<evidence type="ECO:0000256" key="10">
    <source>
        <dbReference type="ARBA" id="ARBA00022705"/>
    </source>
</evidence>
<dbReference type="SMART" id="SM00483">
    <property type="entry name" value="POLXc"/>
    <property type="match status" value="1"/>
</dbReference>
<dbReference type="CDD" id="cd00141">
    <property type="entry name" value="NT_POLXc"/>
    <property type="match status" value="1"/>
</dbReference>
<dbReference type="EMBL" id="QFFZ01000018">
    <property type="protein sequence ID" value="TEB11041.1"/>
    <property type="molecule type" value="Genomic_DNA"/>
</dbReference>
<dbReference type="GO" id="GO:0004527">
    <property type="term" value="F:exonuclease activity"/>
    <property type="evidence" value="ECO:0007669"/>
    <property type="project" value="UniProtKB-KW"/>
</dbReference>
<comment type="caution">
    <text evidence="25">The sequence shown here is derived from an EMBL/GenBank/DDBJ whole genome shotgun (WGS) entry which is preliminary data.</text>
</comment>
<dbReference type="InterPro" id="IPR027421">
    <property type="entry name" value="DNA_pol_lamdba_lyase_dom_sf"/>
</dbReference>
<evidence type="ECO:0000256" key="5">
    <source>
        <dbReference type="ARBA" id="ARBA00020020"/>
    </source>
</evidence>
<evidence type="ECO:0000256" key="11">
    <source>
        <dbReference type="ARBA" id="ARBA00022763"/>
    </source>
</evidence>
<keyword evidence="25" id="KW-0269">Exonuclease</keyword>
<dbReference type="PANTHER" id="PTHR36928:SF1">
    <property type="entry name" value="PHOSPHATASE YCDX-RELATED"/>
    <property type="match status" value="1"/>
</dbReference>
<keyword evidence="6" id="KW-0488">Methylation</keyword>
<keyword evidence="10" id="KW-0235">DNA replication</keyword>
<dbReference type="InterPro" id="IPR022311">
    <property type="entry name" value="PolX-like"/>
</dbReference>
<dbReference type="EC" id="2.7.7.7" evidence="3"/>
<comment type="cofactor">
    <cofactor evidence="1">
        <name>Mg(2+)</name>
        <dbReference type="ChEBI" id="CHEBI:18420"/>
    </cofactor>
</comment>
<evidence type="ECO:0000256" key="6">
    <source>
        <dbReference type="ARBA" id="ARBA00022481"/>
    </source>
</evidence>
<organism evidence="25 26">
    <name type="scientific">Pelotomaculum propionicicum</name>
    <dbReference type="NCBI Taxonomy" id="258475"/>
    <lineage>
        <taxon>Bacteria</taxon>
        <taxon>Bacillati</taxon>
        <taxon>Bacillota</taxon>
        <taxon>Clostridia</taxon>
        <taxon>Eubacteriales</taxon>
        <taxon>Desulfotomaculaceae</taxon>
        <taxon>Pelotomaculum</taxon>
    </lineage>
</organism>
<dbReference type="PRINTS" id="PR00870">
    <property type="entry name" value="DNAPOLXBETA"/>
</dbReference>
<dbReference type="SMART" id="SM00278">
    <property type="entry name" value="HhH1"/>
    <property type="match status" value="3"/>
</dbReference>
<comment type="function">
    <text evidence="20">Repair polymerase that plays a key role in base-excision repair. During this process, the damaged base is excised by specific DNA glycosylases, the DNA backbone is nicked at the abasic site by an apurinic/apyrimidic (AP) endonuclease, and POLB removes 5'-deoxyribose-phosphate from the preincised AP site acting as a 5'-deoxyribose-phosphate lyase (5'-dRP lyase); through its DNA polymerase activity, it adds one nucleotide to the 3' end of the arising single-nucleotide gap. Conducts 'gap-filling' DNA synthesis in a stepwise distributive fashion rather than in a processive fashion as for other DNA polymerases. It is also able to cleave sugar-phosphate bonds 3' to an intact AP site, acting as an AP lyase.</text>
</comment>
<dbReference type="SUPFAM" id="SSF81301">
    <property type="entry name" value="Nucleotidyltransferase"/>
    <property type="match status" value="1"/>
</dbReference>
<evidence type="ECO:0000313" key="25">
    <source>
        <dbReference type="EMBL" id="TEB11041.1"/>
    </source>
</evidence>
<dbReference type="InterPro" id="IPR050243">
    <property type="entry name" value="PHP_phosphatase"/>
</dbReference>
<evidence type="ECO:0000256" key="1">
    <source>
        <dbReference type="ARBA" id="ARBA00001946"/>
    </source>
</evidence>
<reference evidence="25 26" key="1">
    <citation type="journal article" date="2018" name="Environ. Microbiol.">
        <title>Novel energy conservation strategies and behaviour of Pelotomaculum schinkii driving syntrophic propionate catabolism.</title>
        <authorList>
            <person name="Hidalgo-Ahumada C.A.P."/>
            <person name="Nobu M.K."/>
            <person name="Narihiro T."/>
            <person name="Tamaki H."/>
            <person name="Liu W.T."/>
            <person name="Kamagata Y."/>
            <person name="Stams A.J.M."/>
            <person name="Imachi H."/>
            <person name="Sousa D.Z."/>
        </authorList>
    </citation>
    <scope>NUCLEOTIDE SEQUENCE [LARGE SCALE GENOMIC DNA]</scope>
    <source>
        <strain evidence="25 26">MGP</strain>
    </source>
</reference>
<feature type="domain" description="Polymerase/histidinol phosphatase N-terminal" evidence="23">
    <location>
        <begin position="334"/>
        <end position="413"/>
    </location>
</feature>
<dbReference type="SUPFAM" id="SSF47802">
    <property type="entry name" value="DNA polymerase beta, N-terminal domain-like"/>
    <property type="match status" value="1"/>
</dbReference>
<dbReference type="InterPro" id="IPR010996">
    <property type="entry name" value="HHH_MUS81"/>
</dbReference>
<accession>A0A4Y7RQ99</accession>
<dbReference type="InterPro" id="IPR003141">
    <property type="entry name" value="Pol/His_phosphatase_N"/>
</dbReference>
<evidence type="ECO:0000256" key="18">
    <source>
        <dbReference type="ARBA" id="ARBA00044632"/>
    </source>
</evidence>
<dbReference type="InterPro" id="IPR010994">
    <property type="entry name" value="RuvA_2-like"/>
</dbReference>
<dbReference type="Pfam" id="PF02811">
    <property type="entry name" value="PHP"/>
    <property type="match status" value="1"/>
</dbReference>
<evidence type="ECO:0000256" key="2">
    <source>
        <dbReference type="ARBA" id="ARBA00004496"/>
    </source>
</evidence>
<evidence type="ECO:0000256" key="9">
    <source>
        <dbReference type="ARBA" id="ARBA00022695"/>
    </source>
</evidence>
<dbReference type="GO" id="GO:0003887">
    <property type="term" value="F:DNA-directed DNA polymerase activity"/>
    <property type="evidence" value="ECO:0007669"/>
    <property type="project" value="UniProtKB-KW"/>
</dbReference>
<keyword evidence="15" id="KW-0234">DNA repair</keyword>
<dbReference type="Gene3D" id="3.20.20.140">
    <property type="entry name" value="Metal-dependent hydrolases"/>
    <property type="match status" value="1"/>
</dbReference>
<protein>
    <recommendedName>
        <fullName evidence="5">DNA polymerase beta</fullName>
        <ecNumber evidence="3">2.7.7.7</ecNumber>
        <ecNumber evidence="4">4.2.99.18</ecNumber>
    </recommendedName>
    <alternativeName>
        <fullName evidence="16">5'-deoxyribose-phosphate lyase</fullName>
    </alternativeName>
    <alternativeName>
        <fullName evidence="17">AP lyase</fullName>
    </alternativeName>
</protein>
<dbReference type="GO" id="GO:0008270">
    <property type="term" value="F:zinc ion binding"/>
    <property type="evidence" value="ECO:0007669"/>
    <property type="project" value="TreeGrafter"/>
</dbReference>
<evidence type="ECO:0000256" key="15">
    <source>
        <dbReference type="ARBA" id="ARBA00023204"/>
    </source>
</evidence>
<dbReference type="GO" id="GO:0005829">
    <property type="term" value="C:cytosol"/>
    <property type="evidence" value="ECO:0007669"/>
    <property type="project" value="TreeGrafter"/>
</dbReference>
<feature type="domain" description="Helix-hairpin-helix DNA-binding motif class 1" evidence="22">
    <location>
        <begin position="91"/>
        <end position="110"/>
    </location>
</feature>
<keyword evidence="25" id="KW-0540">Nuclease</keyword>
<dbReference type="Pfam" id="PF14520">
    <property type="entry name" value="HHH_5"/>
    <property type="match status" value="1"/>
</dbReference>
<dbReference type="GO" id="GO:0042578">
    <property type="term" value="F:phosphoric ester hydrolase activity"/>
    <property type="evidence" value="ECO:0007669"/>
    <property type="project" value="TreeGrafter"/>
</dbReference>
<name>A0A4Y7RQ99_9FIRM</name>